<evidence type="ECO:0000256" key="4">
    <source>
        <dbReference type="ARBA" id="ARBA00023136"/>
    </source>
</evidence>
<dbReference type="Pfam" id="PF07690">
    <property type="entry name" value="MFS_1"/>
    <property type="match status" value="1"/>
</dbReference>
<keyword evidence="4 5" id="KW-0472">Membrane</keyword>
<protein>
    <submittedName>
        <fullName evidence="7">MFS transporter</fullName>
    </submittedName>
</protein>
<dbReference type="CDD" id="cd17319">
    <property type="entry name" value="MFS_ExuT_GudP_like"/>
    <property type="match status" value="1"/>
</dbReference>
<evidence type="ECO:0000313" key="7">
    <source>
        <dbReference type="EMBL" id="TXK31136.1"/>
    </source>
</evidence>
<feature type="transmembrane region" description="Helical" evidence="5">
    <location>
        <begin position="349"/>
        <end position="372"/>
    </location>
</feature>
<dbReference type="GO" id="GO:0016020">
    <property type="term" value="C:membrane"/>
    <property type="evidence" value="ECO:0007669"/>
    <property type="project" value="UniProtKB-SubCell"/>
</dbReference>
<evidence type="ECO:0000256" key="3">
    <source>
        <dbReference type="ARBA" id="ARBA00022989"/>
    </source>
</evidence>
<keyword evidence="3 5" id="KW-1133">Transmembrane helix</keyword>
<accession>A0A5C8J3D5</accession>
<dbReference type="GO" id="GO:0015134">
    <property type="term" value="F:hexuronate transmembrane transporter activity"/>
    <property type="evidence" value="ECO:0007669"/>
    <property type="project" value="TreeGrafter"/>
</dbReference>
<dbReference type="EMBL" id="VRTY01000102">
    <property type="protein sequence ID" value="TXK31136.1"/>
    <property type="molecule type" value="Genomic_DNA"/>
</dbReference>
<feature type="transmembrane region" description="Helical" evidence="5">
    <location>
        <begin position="291"/>
        <end position="309"/>
    </location>
</feature>
<gene>
    <name evidence="7" type="ORF">FVR03_20055</name>
</gene>
<feature type="transmembrane region" description="Helical" evidence="5">
    <location>
        <begin position="378"/>
        <end position="399"/>
    </location>
</feature>
<keyword evidence="2 5" id="KW-0812">Transmembrane</keyword>
<dbReference type="RefSeq" id="WP_147923559.1">
    <property type="nucleotide sequence ID" value="NZ_VRTY01000102.1"/>
</dbReference>
<reference evidence="7 8" key="1">
    <citation type="submission" date="2019-08" db="EMBL/GenBank/DDBJ databases">
        <authorList>
            <person name="Shi S."/>
        </authorList>
    </citation>
    <scope>NUCLEOTIDE SEQUENCE [LARGE SCALE GENOMIC DNA]</scope>
    <source>
        <strain evidence="7 8">GY10130</strain>
    </source>
</reference>
<dbReference type="InterPro" id="IPR036259">
    <property type="entry name" value="MFS_trans_sf"/>
</dbReference>
<dbReference type="SUPFAM" id="SSF103473">
    <property type="entry name" value="MFS general substrate transporter"/>
    <property type="match status" value="1"/>
</dbReference>
<feature type="domain" description="Major facilitator superfamily (MFS) profile" evidence="6">
    <location>
        <begin position="9"/>
        <end position="403"/>
    </location>
</feature>
<dbReference type="PANTHER" id="PTHR11662:SF285">
    <property type="entry name" value="HEXURONATE TRANSPORTER"/>
    <property type="match status" value="1"/>
</dbReference>
<dbReference type="InterPro" id="IPR011701">
    <property type="entry name" value="MFS"/>
</dbReference>
<feature type="transmembrane region" description="Helical" evidence="5">
    <location>
        <begin position="44"/>
        <end position="62"/>
    </location>
</feature>
<feature type="transmembrane region" description="Helical" evidence="5">
    <location>
        <begin position="99"/>
        <end position="119"/>
    </location>
</feature>
<evidence type="ECO:0000256" key="1">
    <source>
        <dbReference type="ARBA" id="ARBA00004141"/>
    </source>
</evidence>
<comment type="subcellular location">
    <subcellularLocation>
        <location evidence="1">Membrane</location>
        <topology evidence="1">Multi-pass membrane protein</topology>
    </subcellularLocation>
</comment>
<dbReference type="Gene3D" id="1.20.1250.20">
    <property type="entry name" value="MFS general substrate transporter like domains"/>
    <property type="match status" value="2"/>
</dbReference>
<organism evidence="7 8">
    <name type="scientific">Pontibacter qinzhouensis</name>
    <dbReference type="NCBI Taxonomy" id="2603253"/>
    <lineage>
        <taxon>Bacteria</taxon>
        <taxon>Pseudomonadati</taxon>
        <taxon>Bacteroidota</taxon>
        <taxon>Cytophagia</taxon>
        <taxon>Cytophagales</taxon>
        <taxon>Hymenobacteraceae</taxon>
        <taxon>Pontibacter</taxon>
    </lineage>
</organism>
<dbReference type="OrthoDB" id="9781156at2"/>
<dbReference type="PROSITE" id="PS50850">
    <property type="entry name" value="MFS"/>
    <property type="match status" value="1"/>
</dbReference>
<keyword evidence="8" id="KW-1185">Reference proteome</keyword>
<evidence type="ECO:0000256" key="5">
    <source>
        <dbReference type="SAM" id="Phobius"/>
    </source>
</evidence>
<feature type="transmembrane region" description="Helical" evidence="5">
    <location>
        <begin position="217"/>
        <end position="237"/>
    </location>
</feature>
<evidence type="ECO:0000256" key="2">
    <source>
        <dbReference type="ARBA" id="ARBA00022692"/>
    </source>
</evidence>
<proteinExistence type="predicted"/>
<dbReference type="AlphaFoldDB" id="A0A5C8J3D5"/>
<feature type="transmembrane region" description="Helical" evidence="5">
    <location>
        <begin position="161"/>
        <end position="182"/>
    </location>
</feature>
<comment type="caution">
    <text evidence="7">The sequence shown here is derived from an EMBL/GenBank/DDBJ whole genome shotgun (WGS) entry which is preliminary data.</text>
</comment>
<dbReference type="Proteomes" id="UP000321926">
    <property type="component" value="Unassembled WGS sequence"/>
</dbReference>
<sequence length="419" mass="46115">MGSKIRWFILGLVFLATGLNFLDRQVLSMTIIKIQDEFNISDVEYGWVNTSFLISYAIMFTVGGRLIDRIGGKAGLALSVGVWSVANSLHGVMTNFHQLLAFRFLLGVGEGGCFPGAAKTVYEWFGKKERALANGIAIGGSAIGAVLAPPVTILISNSMGWRWSFAIPGLVGIVWVLVWMLVPWRKKATKEQPVVVEQEQEKAPKIPFLTLLKNKEVLVFILIRFLLDPVFYFLMFWVPKYLNQERGVSFERVGELFWIPFLALGISNIMGGWFSDRLIARGLPVNSARKWVMGIAAAITLVAPLIAWVSSVEVAILLMAVLMLAHGLWITNYITAISDVFGRYATSTVVGLSGTAGAVSGMVMNPLIGMVIQDYSYGPLWIISGIMYPLAFVLLAIFIPKIKAVDFSIGQKLEKQVVG</sequence>
<dbReference type="PANTHER" id="PTHR11662">
    <property type="entry name" value="SOLUTE CARRIER FAMILY 17"/>
    <property type="match status" value="1"/>
</dbReference>
<dbReference type="InterPro" id="IPR050382">
    <property type="entry name" value="MFS_Na/Anion_cotransporter"/>
</dbReference>
<feature type="transmembrane region" description="Helical" evidence="5">
    <location>
        <begin position="315"/>
        <end position="337"/>
    </location>
</feature>
<evidence type="ECO:0000313" key="8">
    <source>
        <dbReference type="Proteomes" id="UP000321926"/>
    </source>
</evidence>
<dbReference type="InterPro" id="IPR020846">
    <property type="entry name" value="MFS_dom"/>
</dbReference>
<name>A0A5C8J3D5_9BACT</name>
<feature type="transmembrane region" description="Helical" evidence="5">
    <location>
        <begin position="131"/>
        <end position="155"/>
    </location>
</feature>
<evidence type="ECO:0000259" key="6">
    <source>
        <dbReference type="PROSITE" id="PS50850"/>
    </source>
</evidence>
<feature type="transmembrane region" description="Helical" evidence="5">
    <location>
        <begin position="257"/>
        <end position="279"/>
    </location>
</feature>